<organism evidence="3 4">
    <name type="scientific">Dreissena polymorpha</name>
    <name type="common">Zebra mussel</name>
    <name type="synonym">Mytilus polymorpha</name>
    <dbReference type="NCBI Taxonomy" id="45954"/>
    <lineage>
        <taxon>Eukaryota</taxon>
        <taxon>Metazoa</taxon>
        <taxon>Spiralia</taxon>
        <taxon>Lophotrochozoa</taxon>
        <taxon>Mollusca</taxon>
        <taxon>Bivalvia</taxon>
        <taxon>Autobranchia</taxon>
        <taxon>Heteroconchia</taxon>
        <taxon>Euheterodonta</taxon>
        <taxon>Imparidentia</taxon>
        <taxon>Neoheterodontei</taxon>
        <taxon>Myida</taxon>
        <taxon>Dreissenoidea</taxon>
        <taxon>Dreissenidae</taxon>
        <taxon>Dreissena</taxon>
    </lineage>
</organism>
<evidence type="ECO:0000313" key="4">
    <source>
        <dbReference type="Proteomes" id="UP000828390"/>
    </source>
</evidence>
<protein>
    <submittedName>
        <fullName evidence="3">Uncharacterized protein</fullName>
    </submittedName>
</protein>
<feature type="compositionally biased region" description="Basic and acidic residues" evidence="1">
    <location>
        <begin position="192"/>
        <end position="206"/>
    </location>
</feature>
<evidence type="ECO:0000313" key="3">
    <source>
        <dbReference type="EMBL" id="KAH3775660.1"/>
    </source>
</evidence>
<gene>
    <name evidence="3" type="ORF">DPMN_177066</name>
</gene>
<name>A0A9D4EAJ7_DREPO</name>
<feature type="region of interest" description="Disordered" evidence="1">
    <location>
        <begin position="40"/>
        <end position="62"/>
    </location>
</feature>
<accession>A0A9D4EAJ7</accession>
<comment type="caution">
    <text evidence="3">The sequence shown here is derived from an EMBL/GenBank/DDBJ whole genome shotgun (WGS) entry which is preliminary data.</text>
</comment>
<proteinExistence type="predicted"/>
<feature type="region of interest" description="Disordered" evidence="1">
    <location>
        <begin position="174"/>
        <end position="206"/>
    </location>
</feature>
<dbReference type="AlphaFoldDB" id="A0A9D4EAJ7"/>
<dbReference type="EMBL" id="JAIWYP010000009">
    <property type="protein sequence ID" value="KAH3775660.1"/>
    <property type="molecule type" value="Genomic_DNA"/>
</dbReference>
<evidence type="ECO:0000256" key="1">
    <source>
        <dbReference type="SAM" id="MobiDB-lite"/>
    </source>
</evidence>
<sequence>MKNNRLTVFTDYRTDWDNFKISTFKPTTLKPEMSWVDDQNNQYNHNNQYGMEPSQSSQDATPLRLGGGEITGIIVGVVFFVVMMLVICCWAIKRRQERLEDARPLVTNIPTTPSMQRLPTQGSTQVAIQPGYRLAAAQPGAPAPRGAIGLIIVRRVFCIASVARAEPAVPVSPPPYETLGPVTPEMCTSEGVLKESDSPPPYRERY</sequence>
<evidence type="ECO:0000256" key="2">
    <source>
        <dbReference type="SAM" id="Phobius"/>
    </source>
</evidence>
<reference evidence="3" key="1">
    <citation type="journal article" date="2019" name="bioRxiv">
        <title>The Genome of the Zebra Mussel, Dreissena polymorpha: A Resource for Invasive Species Research.</title>
        <authorList>
            <person name="McCartney M.A."/>
            <person name="Auch B."/>
            <person name="Kono T."/>
            <person name="Mallez S."/>
            <person name="Zhang Y."/>
            <person name="Obille A."/>
            <person name="Becker A."/>
            <person name="Abrahante J.E."/>
            <person name="Garbe J."/>
            <person name="Badalamenti J.P."/>
            <person name="Herman A."/>
            <person name="Mangelson H."/>
            <person name="Liachko I."/>
            <person name="Sullivan S."/>
            <person name="Sone E.D."/>
            <person name="Koren S."/>
            <person name="Silverstein K.A.T."/>
            <person name="Beckman K.B."/>
            <person name="Gohl D.M."/>
        </authorList>
    </citation>
    <scope>NUCLEOTIDE SEQUENCE</scope>
    <source>
        <strain evidence="3">Duluth1</strain>
        <tissue evidence="3">Whole animal</tissue>
    </source>
</reference>
<keyword evidence="2" id="KW-1133">Transmembrane helix</keyword>
<keyword evidence="4" id="KW-1185">Reference proteome</keyword>
<keyword evidence="2" id="KW-0812">Transmembrane</keyword>
<keyword evidence="2" id="KW-0472">Membrane</keyword>
<reference evidence="3" key="2">
    <citation type="submission" date="2020-11" db="EMBL/GenBank/DDBJ databases">
        <authorList>
            <person name="McCartney M.A."/>
            <person name="Auch B."/>
            <person name="Kono T."/>
            <person name="Mallez S."/>
            <person name="Becker A."/>
            <person name="Gohl D.M."/>
            <person name="Silverstein K.A.T."/>
            <person name="Koren S."/>
            <person name="Bechman K.B."/>
            <person name="Herman A."/>
            <person name="Abrahante J.E."/>
            <person name="Garbe J."/>
        </authorList>
    </citation>
    <scope>NUCLEOTIDE SEQUENCE</scope>
    <source>
        <strain evidence="3">Duluth1</strain>
        <tissue evidence="3">Whole animal</tissue>
    </source>
</reference>
<feature type="compositionally biased region" description="Low complexity" evidence="1">
    <location>
        <begin position="40"/>
        <end position="49"/>
    </location>
</feature>
<feature type="transmembrane region" description="Helical" evidence="2">
    <location>
        <begin position="70"/>
        <end position="92"/>
    </location>
</feature>
<dbReference type="Proteomes" id="UP000828390">
    <property type="component" value="Unassembled WGS sequence"/>
</dbReference>